<comment type="similarity">
    <text evidence="11 12">Belongs to the ATPase B chain family.</text>
</comment>
<keyword evidence="2 11" id="KW-0813">Transport</keyword>
<evidence type="ECO:0000256" key="9">
    <source>
        <dbReference type="ARBA" id="ARBA00023310"/>
    </source>
</evidence>
<keyword evidence="13" id="KW-0175">Coiled coil</keyword>
<evidence type="ECO:0000256" key="4">
    <source>
        <dbReference type="ARBA" id="ARBA00022692"/>
    </source>
</evidence>
<dbReference type="GO" id="GO:0045259">
    <property type="term" value="C:proton-transporting ATP synthase complex"/>
    <property type="evidence" value="ECO:0007669"/>
    <property type="project" value="UniProtKB-KW"/>
</dbReference>
<dbReference type="Pfam" id="PF00430">
    <property type="entry name" value="ATP-synt_B"/>
    <property type="match status" value="1"/>
</dbReference>
<dbReference type="PANTHER" id="PTHR34264:SF3">
    <property type="entry name" value="ATP SYNTHASE SUBUNIT B, CHLOROPLASTIC"/>
    <property type="match status" value="1"/>
</dbReference>
<dbReference type="EMBL" id="MH285877">
    <property type="protein sequence ID" value="AYB71439.1"/>
    <property type="molecule type" value="Genomic_DNA"/>
</dbReference>
<evidence type="ECO:0000256" key="6">
    <source>
        <dbReference type="ARBA" id="ARBA00022989"/>
    </source>
</evidence>
<dbReference type="CDD" id="cd06503">
    <property type="entry name" value="ATP-synt_Fo_b"/>
    <property type="match status" value="1"/>
</dbReference>
<dbReference type="PANTHER" id="PTHR34264">
    <property type="entry name" value="ATP SYNTHASE SUBUNIT B, CHLOROPLASTIC"/>
    <property type="match status" value="1"/>
</dbReference>
<keyword evidence="8 11" id="KW-0472">Membrane</keyword>
<sequence length="172" mass="19964">MFICEKFGINGNIFETNILNLSVVLGVLVYYGRIVFSDIINSYKLTIMKKLQEAENRFLETENSLLIARKNFEIAKQKADEIRNQSMVLSKQTYKSLLENIDNEVKLLNLTNATIIKSEEEKSINEICQNLTNVALEISIEKLKSKRLNSRKQKKIISRKISKLMSKKIIYR</sequence>
<keyword evidence="11" id="KW-0793">Thylakoid</keyword>
<keyword evidence="5 11" id="KW-0375">Hydrogen ion transport</keyword>
<evidence type="ECO:0000256" key="12">
    <source>
        <dbReference type="RuleBase" id="RU003848"/>
    </source>
</evidence>
<dbReference type="GO" id="GO:0009535">
    <property type="term" value="C:chloroplast thylakoid membrane"/>
    <property type="evidence" value="ECO:0007669"/>
    <property type="project" value="UniProtKB-SubCell"/>
</dbReference>
<reference evidence="14" key="1">
    <citation type="journal article" date="2018" name="J. Eukaryot. Microbiol.">
        <title>Intrageneric Variability Between the Chloroplast Genomes of Trachelomonas grandis and Trachelomonas volvocina and Phylogenomic Analysis of Phototrophic Euglenoids.</title>
        <authorList>
            <person name="Dabbagh N."/>
            <person name="Preisfeld A."/>
        </authorList>
    </citation>
    <scope>NUCLEOTIDE SEQUENCE</scope>
</reference>
<keyword evidence="3 11" id="KW-0138">CF(0)</keyword>
<gene>
    <name evidence="11 14" type="primary">atpF</name>
</gene>
<comment type="function">
    <text evidence="11">Component of the F(0) channel, it forms part of the peripheral stalk, linking F(1) to F(0).</text>
</comment>
<organism evidence="14">
    <name type="scientific">Trachelomonas grandis</name>
    <dbReference type="NCBI Taxonomy" id="215769"/>
    <lineage>
        <taxon>Eukaryota</taxon>
        <taxon>Discoba</taxon>
        <taxon>Euglenozoa</taxon>
        <taxon>Euglenida</taxon>
        <taxon>Spirocuta</taxon>
        <taxon>Euglenophyceae</taxon>
        <taxon>Euglenales</taxon>
        <taxon>Euglenaceae</taxon>
        <taxon>Trachelomonas</taxon>
    </lineage>
</organism>
<evidence type="ECO:0000256" key="5">
    <source>
        <dbReference type="ARBA" id="ARBA00022781"/>
    </source>
</evidence>
<geneLocation type="chloroplast" evidence="14"/>
<name>A0A385ULP3_9EUGL</name>
<keyword evidence="14" id="KW-0150">Chloroplast</keyword>
<keyword evidence="14" id="KW-0934">Plastid</keyword>
<keyword evidence="6 11" id="KW-1133">Transmembrane helix</keyword>
<feature type="transmembrane region" description="Helical" evidence="11">
    <location>
        <begin position="18"/>
        <end position="40"/>
    </location>
</feature>
<comment type="miscellaneous">
    <text evidence="11">In plastids the F-type ATPase is also known as CF(1)CF(0).</text>
</comment>
<dbReference type="GO" id="GO:0046933">
    <property type="term" value="F:proton-transporting ATP synthase activity, rotational mechanism"/>
    <property type="evidence" value="ECO:0007669"/>
    <property type="project" value="UniProtKB-UniRule"/>
</dbReference>
<comment type="subcellular location">
    <subcellularLocation>
        <location evidence="1">Membrane</location>
        <topology evidence="1">Single-pass membrane protein</topology>
    </subcellularLocation>
    <subcellularLocation>
        <location evidence="11">Plastid</location>
        <location evidence="11">Chloroplast thylakoid membrane</location>
        <topology evidence="11">Single-pass membrane protein</topology>
    </subcellularLocation>
</comment>
<dbReference type="AlphaFoldDB" id="A0A385ULP3"/>
<accession>A0A385ULP3</accession>
<keyword evidence="7 11" id="KW-0406">Ion transport</keyword>
<evidence type="ECO:0000256" key="10">
    <source>
        <dbReference type="ARBA" id="ARBA00025198"/>
    </source>
</evidence>
<dbReference type="HAMAP" id="MF_01398">
    <property type="entry name" value="ATP_synth_b_bprime"/>
    <property type="match status" value="1"/>
</dbReference>
<keyword evidence="4 11" id="KW-0812">Transmembrane</keyword>
<evidence type="ECO:0000256" key="13">
    <source>
        <dbReference type="SAM" id="Coils"/>
    </source>
</evidence>
<evidence type="ECO:0000256" key="2">
    <source>
        <dbReference type="ARBA" id="ARBA00022448"/>
    </source>
</evidence>
<evidence type="ECO:0000313" key="14">
    <source>
        <dbReference type="EMBL" id="AYB71439.1"/>
    </source>
</evidence>
<feature type="coiled-coil region" evidence="13">
    <location>
        <begin position="51"/>
        <end position="85"/>
    </location>
</feature>
<evidence type="ECO:0000256" key="1">
    <source>
        <dbReference type="ARBA" id="ARBA00004167"/>
    </source>
</evidence>
<comment type="function">
    <text evidence="10 11">F(1)F(0) ATP synthase produces ATP from ADP in the presence of a proton or sodium gradient. F-type ATPases consist of two structural domains, F(1) containing the extramembraneous catalytic core and F(0) containing the membrane proton channel, linked together by a central stalk and a peripheral stalk. During catalysis, ATP synthesis in the catalytic domain of F(1) is coupled via a rotary mechanism of the central stalk subunits to proton translocation.</text>
</comment>
<dbReference type="InterPro" id="IPR002146">
    <property type="entry name" value="ATP_synth_b/b'su_bac/chlpt"/>
</dbReference>
<evidence type="ECO:0000256" key="8">
    <source>
        <dbReference type="ARBA" id="ARBA00023136"/>
    </source>
</evidence>
<evidence type="ECO:0000256" key="3">
    <source>
        <dbReference type="ARBA" id="ARBA00022547"/>
    </source>
</evidence>
<evidence type="ECO:0000256" key="11">
    <source>
        <dbReference type="HAMAP-Rule" id="MF_01398"/>
    </source>
</evidence>
<proteinExistence type="inferred from homology"/>
<keyword evidence="9 11" id="KW-0066">ATP synthesis</keyword>
<comment type="subunit">
    <text evidence="11">F-type ATPases have 2 components, F(1) - the catalytic core - and F(0) - the membrane proton channel. F(1) has five subunits: alpha(3), beta(3), gamma(1), delta(1), epsilon(1). F(0) has four main subunits: a(1), b(1), b'(1) and c(10-14). The alpha and beta chains form an alternating ring which encloses part of the gamma chain. F(1) is attached to F(0) by a central stalk formed by the gamma and epsilon chains, while a peripheral stalk is formed by the delta, b and b' chains.</text>
</comment>
<protein>
    <recommendedName>
        <fullName evidence="11">ATP synthase subunit b, chloroplastic</fullName>
    </recommendedName>
    <alternativeName>
        <fullName evidence="11">ATP synthase F(0) sector subunit b</fullName>
    </alternativeName>
    <alternativeName>
        <fullName evidence="11">ATPase subunit I</fullName>
    </alternativeName>
</protein>
<evidence type="ECO:0000256" key="7">
    <source>
        <dbReference type="ARBA" id="ARBA00023065"/>
    </source>
</evidence>